<evidence type="ECO:0000259" key="1">
    <source>
        <dbReference type="Pfam" id="PF23055"/>
    </source>
</evidence>
<evidence type="ECO:0000313" key="2">
    <source>
        <dbReference type="EMBL" id="GBO22981.1"/>
    </source>
</evidence>
<sequence length="132" mass="14432">MPNSADSRLSESSNSSAGVSAVAIKTPAFWSGKPELWFAQLESQFAFGNISVDSTKFHYVIAALNSDALTCVSDLVLNPPQTDSHNSLKTRLNAQNADSESVRFNMVYTYTIFIRRLRVQITSGSPLVRSAN</sequence>
<dbReference type="Proteomes" id="UP000499080">
    <property type="component" value="Unassembled WGS sequence"/>
</dbReference>
<dbReference type="Pfam" id="PF23055">
    <property type="entry name" value="DUF7041"/>
    <property type="match status" value="1"/>
</dbReference>
<organism evidence="2 3">
    <name type="scientific">Araneus ventricosus</name>
    <name type="common">Orbweaver spider</name>
    <name type="synonym">Epeira ventricosa</name>
    <dbReference type="NCBI Taxonomy" id="182803"/>
    <lineage>
        <taxon>Eukaryota</taxon>
        <taxon>Metazoa</taxon>
        <taxon>Ecdysozoa</taxon>
        <taxon>Arthropoda</taxon>
        <taxon>Chelicerata</taxon>
        <taxon>Arachnida</taxon>
        <taxon>Araneae</taxon>
        <taxon>Araneomorphae</taxon>
        <taxon>Entelegynae</taxon>
        <taxon>Araneoidea</taxon>
        <taxon>Araneidae</taxon>
        <taxon>Araneus</taxon>
    </lineage>
</organism>
<comment type="caution">
    <text evidence="2">The sequence shown here is derived from an EMBL/GenBank/DDBJ whole genome shotgun (WGS) entry which is preliminary data.</text>
</comment>
<protein>
    <recommendedName>
        <fullName evidence="1">DUF7041 domain-containing protein</fullName>
    </recommendedName>
</protein>
<dbReference type="AlphaFoldDB" id="A0A4Y2VEG7"/>
<dbReference type="PANTHER" id="PTHR33327:SF3">
    <property type="entry name" value="RNA-DIRECTED DNA POLYMERASE"/>
    <property type="match status" value="1"/>
</dbReference>
<dbReference type="EMBL" id="BGPR01046034">
    <property type="protein sequence ID" value="GBO22981.1"/>
    <property type="molecule type" value="Genomic_DNA"/>
</dbReference>
<evidence type="ECO:0000313" key="3">
    <source>
        <dbReference type="Proteomes" id="UP000499080"/>
    </source>
</evidence>
<feature type="domain" description="DUF7041" evidence="1">
    <location>
        <begin position="27"/>
        <end position="104"/>
    </location>
</feature>
<gene>
    <name evidence="2" type="ORF">AVEN_263620_1</name>
</gene>
<keyword evidence="3" id="KW-1185">Reference proteome</keyword>
<proteinExistence type="predicted"/>
<dbReference type="InterPro" id="IPR055469">
    <property type="entry name" value="DUF7041"/>
</dbReference>
<dbReference type="OrthoDB" id="6260718at2759"/>
<reference evidence="2 3" key="1">
    <citation type="journal article" date="2019" name="Sci. Rep.">
        <title>Orb-weaving spider Araneus ventricosus genome elucidates the spidroin gene catalogue.</title>
        <authorList>
            <person name="Kono N."/>
            <person name="Nakamura H."/>
            <person name="Ohtoshi R."/>
            <person name="Moran D.A.P."/>
            <person name="Shinohara A."/>
            <person name="Yoshida Y."/>
            <person name="Fujiwara M."/>
            <person name="Mori M."/>
            <person name="Tomita M."/>
            <person name="Arakawa K."/>
        </authorList>
    </citation>
    <scope>NUCLEOTIDE SEQUENCE [LARGE SCALE GENOMIC DNA]</scope>
</reference>
<name>A0A4Y2VEG7_ARAVE</name>
<dbReference type="PANTHER" id="PTHR33327">
    <property type="entry name" value="ENDONUCLEASE"/>
    <property type="match status" value="1"/>
</dbReference>
<accession>A0A4Y2VEG7</accession>